<keyword evidence="3" id="KW-1185">Reference proteome</keyword>
<dbReference type="STRING" id="1428652.BIV24_10650"/>
<keyword evidence="1" id="KW-0472">Membrane</keyword>
<keyword evidence="1" id="KW-1133">Transmembrane helix</keyword>
<evidence type="ECO:0000256" key="1">
    <source>
        <dbReference type="SAM" id="Phobius"/>
    </source>
</evidence>
<evidence type="ECO:0000313" key="3">
    <source>
        <dbReference type="Proteomes" id="UP000179935"/>
    </source>
</evidence>
<feature type="transmembrane region" description="Helical" evidence="1">
    <location>
        <begin position="195"/>
        <end position="216"/>
    </location>
</feature>
<gene>
    <name evidence="2" type="ORF">BIV24_10650</name>
</gene>
<name>A0A1S2PLK6_9ACTN</name>
<proteinExistence type="predicted"/>
<accession>A0A1S2PLK6</accession>
<comment type="caution">
    <text evidence="2">The sequence shown here is derived from an EMBL/GenBank/DDBJ whole genome shotgun (WGS) entry which is preliminary data.</text>
</comment>
<organism evidence="2 3">
    <name type="scientific">Streptomyces colonosanans</name>
    <dbReference type="NCBI Taxonomy" id="1428652"/>
    <lineage>
        <taxon>Bacteria</taxon>
        <taxon>Bacillati</taxon>
        <taxon>Actinomycetota</taxon>
        <taxon>Actinomycetes</taxon>
        <taxon>Kitasatosporales</taxon>
        <taxon>Streptomycetaceae</taxon>
        <taxon>Streptomyces</taxon>
    </lineage>
</organism>
<keyword evidence="1" id="KW-0812">Transmembrane</keyword>
<dbReference type="AlphaFoldDB" id="A0A1S2PLK6"/>
<sequence>MLRWRSGIRTWAALTGALAMMFTLMVWGASSAAAGGPTSVLVTSPTSEEATALYVSDKKYEELQQLLDRPTSGTRDRPSEADLADTRQINVTWLAHDISPWRLDQVLVAGSDAVWIYTTAQMPELVNGIWHRAADPARLRTLFKKLGVMGRTSNTGYAGVALGPWQSDAAATPDADATTASPPVATSRVGGGTDWWWAIPGAAAGAVLALVLRPLAARLPGRLRRHQDSGPRQELRDA</sequence>
<protein>
    <submittedName>
        <fullName evidence="2">Uncharacterized protein</fullName>
    </submittedName>
</protein>
<dbReference type="Proteomes" id="UP000179935">
    <property type="component" value="Unassembled WGS sequence"/>
</dbReference>
<reference evidence="2 3" key="1">
    <citation type="submission" date="2016-10" db="EMBL/GenBank/DDBJ databases">
        <title>Genome sequence of Streptomyces sp. MUSC 93.</title>
        <authorList>
            <person name="Lee L.-H."/>
            <person name="Ser H.-L."/>
            <person name="Law J.W.-F."/>
        </authorList>
    </citation>
    <scope>NUCLEOTIDE SEQUENCE [LARGE SCALE GENOMIC DNA]</scope>
    <source>
        <strain evidence="2 3">MUSC 93</strain>
    </source>
</reference>
<dbReference type="EMBL" id="MLYP01000027">
    <property type="protein sequence ID" value="OIJ94603.1"/>
    <property type="molecule type" value="Genomic_DNA"/>
</dbReference>
<evidence type="ECO:0000313" key="2">
    <source>
        <dbReference type="EMBL" id="OIJ94603.1"/>
    </source>
</evidence>